<evidence type="ECO:0000256" key="3">
    <source>
        <dbReference type="ARBA" id="ARBA00022801"/>
    </source>
</evidence>
<dbReference type="InterPro" id="IPR017850">
    <property type="entry name" value="Alkaline_phosphatase_core_sf"/>
</dbReference>
<dbReference type="RefSeq" id="WP_229601347.1">
    <property type="nucleotide sequence ID" value="NZ_JACIBY010000005.1"/>
</dbReference>
<dbReference type="GO" id="GO:0004065">
    <property type="term" value="F:arylsulfatase activity"/>
    <property type="evidence" value="ECO:0007669"/>
    <property type="project" value="TreeGrafter"/>
</dbReference>
<evidence type="ECO:0000256" key="5">
    <source>
        <dbReference type="SAM" id="MobiDB-lite"/>
    </source>
</evidence>
<dbReference type="Proteomes" id="UP000541352">
    <property type="component" value="Unassembled WGS sequence"/>
</dbReference>
<keyword evidence="4" id="KW-0106">Calcium</keyword>
<comment type="similarity">
    <text evidence="1">Belongs to the sulfatase family.</text>
</comment>
<keyword evidence="3" id="KW-0378">Hydrolase</keyword>
<proteinExistence type="inferred from homology"/>
<evidence type="ECO:0000256" key="1">
    <source>
        <dbReference type="ARBA" id="ARBA00008779"/>
    </source>
</evidence>
<organism evidence="7 8">
    <name type="scientific">Runella defluvii</name>
    <dbReference type="NCBI Taxonomy" id="370973"/>
    <lineage>
        <taxon>Bacteria</taxon>
        <taxon>Pseudomonadati</taxon>
        <taxon>Bacteroidota</taxon>
        <taxon>Cytophagia</taxon>
        <taxon>Cytophagales</taxon>
        <taxon>Spirosomataceae</taxon>
        <taxon>Runella</taxon>
    </lineage>
</organism>
<sequence length="502" mass="55944">MKSRIALFLVVGLGILPQWFMQAPATKPNIIYILADDMGQGDVSVFNPKAKFKTPHLDQLAAEGMRFTDAHSGSAVCTPTRYGILTGRYSWRSKLKKGVTWSYDSALIEDKRLTVASFLKQNGYQTACVGKWHLGLNWAPKNDPVVPVDFSQPVQQSPNEYGFDYSYIIPASLDIPPYVYVENGRVTAQPNRETESKTQYGWWRKGPTGADFKHEEVLERFVQKSVEYIRSRTSSQPFFLYLPLAAPHTPILPNGQWLGKSGLNEYGDFVLMVDDVIGQIQQALRQQGMDKNTLIIFTSDNGCAPYAGTELMEKAGHFASNGFRGYKADSYEGGHRVPFIAKWAGHIKPNTASDQTICLTDFMATCAGIQGRKLPQNAGEDSYDLGPVLFGKNPTKPLREATVHHSVEGLFSIRQGEWKLILDAGSGGWSYPKPGKDYEGLPTVQLYNLKNDPAEKTNLYAQYPDKVTQLKALLRKYIQDGRSTAGTPQPYVESTSWPGVKF</sequence>
<keyword evidence="8" id="KW-1185">Reference proteome</keyword>
<dbReference type="InterPro" id="IPR000917">
    <property type="entry name" value="Sulfatase_N"/>
</dbReference>
<dbReference type="InterPro" id="IPR050738">
    <property type="entry name" value="Sulfatase"/>
</dbReference>
<dbReference type="Gene3D" id="3.30.1120.10">
    <property type="match status" value="1"/>
</dbReference>
<dbReference type="EMBL" id="JACIBY010000005">
    <property type="protein sequence ID" value="MBB3838901.1"/>
    <property type="molecule type" value="Genomic_DNA"/>
</dbReference>
<evidence type="ECO:0000313" key="7">
    <source>
        <dbReference type="EMBL" id="MBB3838901.1"/>
    </source>
</evidence>
<protein>
    <submittedName>
        <fullName evidence="7">Arylsulfatase A-like enzyme</fullName>
    </submittedName>
</protein>
<reference evidence="7 8" key="1">
    <citation type="submission" date="2020-08" db="EMBL/GenBank/DDBJ databases">
        <title>Genomic Encyclopedia of Type Strains, Phase IV (KMG-IV): sequencing the most valuable type-strain genomes for metagenomic binning, comparative biology and taxonomic classification.</title>
        <authorList>
            <person name="Goeker M."/>
        </authorList>
    </citation>
    <scope>NUCLEOTIDE SEQUENCE [LARGE SCALE GENOMIC DNA]</scope>
    <source>
        <strain evidence="7 8">DSM 17976</strain>
    </source>
</reference>
<accession>A0A7W5ZN80</accession>
<dbReference type="PROSITE" id="PS00149">
    <property type="entry name" value="SULFATASE_2"/>
    <property type="match status" value="1"/>
</dbReference>
<dbReference type="PANTHER" id="PTHR42693">
    <property type="entry name" value="ARYLSULFATASE FAMILY MEMBER"/>
    <property type="match status" value="1"/>
</dbReference>
<evidence type="ECO:0000313" key="8">
    <source>
        <dbReference type="Proteomes" id="UP000541352"/>
    </source>
</evidence>
<dbReference type="InterPro" id="IPR024607">
    <property type="entry name" value="Sulfatase_CS"/>
</dbReference>
<dbReference type="Gene3D" id="3.40.720.10">
    <property type="entry name" value="Alkaline Phosphatase, subunit A"/>
    <property type="match status" value="1"/>
</dbReference>
<evidence type="ECO:0000259" key="6">
    <source>
        <dbReference type="Pfam" id="PF00884"/>
    </source>
</evidence>
<dbReference type="PROSITE" id="PS00523">
    <property type="entry name" value="SULFATASE_1"/>
    <property type="match status" value="1"/>
</dbReference>
<dbReference type="PANTHER" id="PTHR42693:SF53">
    <property type="entry name" value="ENDO-4-O-SULFATASE"/>
    <property type="match status" value="1"/>
</dbReference>
<comment type="caution">
    <text evidence="7">The sequence shown here is derived from an EMBL/GenBank/DDBJ whole genome shotgun (WGS) entry which is preliminary data.</text>
</comment>
<gene>
    <name evidence="7" type="ORF">FHS57_002907</name>
</gene>
<evidence type="ECO:0000256" key="4">
    <source>
        <dbReference type="ARBA" id="ARBA00022837"/>
    </source>
</evidence>
<dbReference type="GO" id="GO:0046872">
    <property type="term" value="F:metal ion binding"/>
    <property type="evidence" value="ECO:0007669"/>
    <property type="project" value="UniProtKB-KW"/>
</dbReference>
<evidence type="ECO:0000256" key="2">
    <source>
        <dbReference type="ARBA" id="ARBA00022723"/>
    </source>
</evidence>
<name>A0A7W5ZN80_9BACT</name>
<feature type="domain" description="Sulfatase N-terminal" evidence="6">
    <location>
        <begin position="28"/>
        <end position="368"/>
    </location>
</feature>
<dbReference type="Pfam" id="PF00884">
    <property type="entry name" value="Sulfatase"/>
    <property type="match status" value="1"/>
</dbReference>
<dbReference type="SUPFAM" id="SSF53649">
    <property type="entry name" value="Alkaline phosphatase-like"/>
    <property type="match status" value="1"/>
</dbReference>
<dbReference type="AlphaFoldDB" id="A0A7W5ZN80"/>
<feature type="region of interest" description="Disordered" evidence="5">
    <location>
        <begin position="483"/>
        <end position="502"/>
    </location>
</feature>
<dbReference type="CDD" id="cd16143">
    <property type="entry name" value="ARS_like"/>
    <property type="match status" value="1"/>
</dbReference>
<keyword evidence="2" id="KW-0479">Metal-binding</keyword>